<dbReference type="EMBL" id="JBHUCM010000047">
    <property type="protein sequence ID" value="MFD1545352.1"/>
    <property type="molecule type" value="Genomic_DNA"/>
</dbReference>
<keyword evidence="4" id="KW-0067">ATP-binding</keyword>
<keyword evidence="3" id="KW-0418">Kinase</keyword>
<name>A0ABW4GRI8_9ACTN</name>
<dbReference type="Pfam" id="PF18085">
    <property type="entry name" value="Mak_N_cap"/>
    <property type="match status" value="1"/>
</dbReference>
<evidence type="ECO:0000256" key="1">
    <source>
        <dbReference type="ARBA" id="ARBA00022679"/>
    </source>
</evidence>
<organism evidence="6 7">
    <name type="scientific">Nonomuraea guangzhouensis</name>
    <dbReference type="NCBI Taxonomy" id="1291555"/>
    <lineage>
        <taxon>Bacteria</taxon>
        <taxon>Bacillati</taxon>
        <taxon>Actinomycetota</taxon>
        <taxon>Actinomycetes</taxon>
        <taxon>Streptosporangiales</taxon>
        <taxon>Streptosporangiaceae</taxon>
        <taxon>Nonomuraea</taxon>
    </lineage>
</organism>
<evidence type="ECO:0000256" key="4">
    <source>
        <dbReference type="ARBA" id="ARBA00022840"/>
    </source>
</evidence>
<gene>
    <name evidence="6" type="ORF">ACFSJ0_50505</name>
</gene>
<evidence type="ECO:0000313" key="7">
    <source>
        <dbReference type="Proteomes" id="UP001597097"/>
    </source>
</evidence>
<evidence type="ECO:0000259" key="5">
    <source>
        <dbReference type="Pfam" id="PF18085"/>
    </source>
</evidence>
<protein>
    <submittedName>
        <fullName evidence="6">1,4-alpha-glucan branching protein</fullName>
    </submittedName>
</protein>
<reference evidence="7" key="1">
    <citation type="journal article" date="2019" name="Int. J. Syst. Evol. Microbiol.">
        <title>The Global Catalogue of Microorganisms (GCM) 10K type strain sequencing project: providing services to taxonomists for standard genome sequencing and annotation.</title>
        <authorList>
            <consortium name="The Broad Institute Genomics Platform"/>
            <consortium name="The Broad Institute Genome Sequencing Center for Infectious Disease"/>
            <person name="Wu L."/>
            <person name="Ma J."/>
        </authorList>
    </citation>
    <scope>NUCLEOTIDE SEQUENCE [LARGE SCALE GENOMIC DNA]</scope>
    <source>
        <strain evidence="7">CGMCC 1.15399</strain>
    </source>
</reference>
<dbReference type="RefSeq" id="WP_219532069.1">
    <property type="nucleotide sequence ID" value="NZ_JAHKRM010000013.1"/>
</dbReference>
<dbReference type="Proteomes" id="UP001597097">
    <property type="component" value="Unassembled WGS sequence"/>
</dbReference>
<evidence type="ECO:0000313" key="6">
    <source>
        <dbReference type="EMBL" id="MFD1545352.1"/>
    </source>
</evidence>
<evidence type="ECO:0000256" key="3">
    <source>
        <dbReference type="ARBA" id="ARBA00022777"/>
    </source>
</evidence>
<dbReference type="InterPro" id="IPR040999">
    <property type="entry name" value="Mak_N_cap"/>
</dbReference>
<keyword evidence="1" id="KW-0808">Transferase</keyword>
<evidence type="ECO:0000256" key="2">
    <source>
        <dbReference type="ARBA" id="ARBA00022741"/>
    </source>
</evidence>
<keyword evidence="7" id="KW-1185">Reference proteome</keyword>
<proteinExistence type="predicted"/>
<comment type="caution">
    <text evidence="6">The sequence shown here is derived from an EMBL/GenBank/DDBJ whole genome shotgun (WGS) entry which is preliminary data.</text>
</comment>
<sequence>MAVIHQTTMTPGKLELLSAWLPSQPWYQGGPPALVKCGGFRLDDPAGEVGIEFMLVADSSGDSPAVYHVPLTYRGSPLTGADHALVGTAEHGVLGHRWVYDGIRDPVLTAQLLAFLRGSAVAQAQNADDTPDPSVIAHLDGVDLTSAAQAFSGTDLATEPGLTVRIVRALQPAEGGGCATTGARGCVTAGWRTPDGAEQRGPLFTVLR</sequence>
<accession>A0ABW4GRI8</accession>
<keyword evidence="2" id="KW-0547">Nucleotide-binding</keyword>
<feature type="domain" description="Maltokinase N-terminal cap" evidence="5">
    <location>
        <begin position="20"/>
        <end position="105"/>
    </location>
</feature>